<dbReference type="Proteomes" id="UP000230002">
    <property type="component" value="Unassembled WGS sequence"/>
</dbReference>
<dbReference type="AlphaFoldDB" id="A0A2G8SGV1"/>
<gene>
    <name evidence="1" type="ORF">GSI_05100</name>
</gene>
<keyword evidence="2" id="KW-1185">Reference proteome</keyword>
<comment type="caution">
    <text evidence="1">The sequence shown here is derived from an EMBL/GenBank/DDBJ whole genome shotgun (WGS) entry which is preliminary data.</text>
</comment>
<protein>
    <recommendedName>
        <fullName evidence="3">F-box domain-containing protein</fullName>
    </recommendedName>
</protein>
<evidence type="ECO:0000313" key="1">
    <source>
        <dbReference type="EMBL" id="PIL32982.1"/>
    </source>
</evidence>
<sequence>MLFYQVQLADTTSFHHFSTIIDNAPHLRDYVYEVELTGYHLHNTTSILAPFLAVFAGKLPNLFRIDVVCIPDTMETRFSKTTGSPKAKALPYIPLHPRFPAFLSAFTDVSLLCLEKTTFVTFSEFTRMLHALPKLENLMCYSIRWIAPGSSHPGADFTKQPKGTFMPKLRKLLADHI</sequence>
<reference evidence="1 2" key="1">
    <citation type="journal article" date="2015" name="Sci. Rep.">
        <title>Chromosome-level genome map provides insights into diverse defense mechanisms in the medicinal fungus Ganoderma sinense.</title>
        <authorList>
            <person name="Zhu Y."/>
            <person name="Xu J."/>
            <person name="Sun C."/>
            <person name="Zhou S."/>
            <person name="Xu H."/>
            <person name="Nelson D.R."/>
            <person name="Qian J."/>
            <person name="Song J."/>
            <person name="Luo H."/>
            <person name="Xiang L."/>
            <person name="Li Y."/>
            <person name="Xu Z."/>
            <person name="Ji A."/>
            <person name="Wang L."/>
            <person name="Lu S."/>
            <person name="Hayward A."/>
            <person name="Sun W."/>
            <person name="Li X."/>
            <person name="Schwartz D.C."/>
            <person name="Wang Y."/>
            <person name="Chen S."/>
        </authorList>
    </citation>
    <scope>NUCLEOTIDE SEQUENCE [LARGE SCALE GENOMIC DNA]</scope>
    <source>
        <strain evidence="1 2">ZZ0214-1</strain>
    </source>
</reference>
<proteinExistence type="predicted"/>
<evidence type="ECO:0008006" key="3">
    <source>
        <dbReference type="Google" id="ProtNLM"/>
    </source>
</evidence>
<dbReference type="OrthoDB" id="2757906at2759"/>
<organism evidence="1 2">
    <name type="scientific">Ganoderma sinense ZZ0214-1</name>
    <dbReference type="NCBI Taxonomy" id="1077348"/>
    <lineage>
        <taxon>Eukaryota</taxon>
        <taxon>Fungi</taxon>
        <taxon>Dikarya</taxon>
        <taxon>Basidiomycota</taxon>
        <taxon>Agaricomycotina</taxon>
        <taxon>Agaricomycetes</taxon>
        <taxon>Polyporales</taxon>
        <taxon>Polyporaceae</taxon>
        <taxon>Ganoderma</taxon>
    </lineage>
</organism>
<dbReference type="EMBL" id="AYKW01000009">
    <property type="protein sequence ID" value="PIL32982.1"/>
    <property type="molecule type" value="Genomic_DNA"/>
</dbReference>
<accession>A0A2G8SGV1</accession>
<evidence type="ECO:0000313" key="2">
    <source>
        <dbReference type="Proteomes" id="UP000230002"/>
    </source>
</evidence>
<name>A0A2G8SGV1_9APHY</name>